<dbReference type="Gene3D" id="2.30.30.30">
    <property type="match status" value="1"/>
</dbReference>
<feature type="compositionally biased region" description="Basic residues" evidence="4">
    <location>
        <begin position="8"/>
        <end position="19"/>
    </location>
</feature>
<dbReference type="PROSITE" id="PS01108">
    <property type="entry name" value="RIBOSOMAL_L24"/>
    <property type="match status" value="1"/>
</dbReference>
<keyword evidence="3" id="KW-0687">Ribonucleoprotein</keyword>
<geneLocation type="nucleomorph" evidence="6"/>
<dbReference type="InterPro" id="IPR005825">
    <property type="entry name" value="Ribosomal_uL24_CS"/>
</dbReference>
<dbReference type="InterPro" id="IPR005756">
    <property type="entry name" value="Ribosomal_uL24_euk/arc"/>
</dbReference>
<feature type="region of interest" description="Disordered" evidence="4">
    <location>
        <begin position="1"/>
        <end position="31"/>
    </location>
</feature>
<dbReference type="Pfam" id="PF16906">
    <property type="entry name" value="Ribosomal_L26"/>
    <property type="match status" value="1"/>
</dbReference>
<dbReference type="Pfam" id="PF00467">
    <property type="entry name" value="KOW"/>
    <property type="match status" value="1"/>
</dbReference>
<dbReference type="GO" id="GO:0003723">
    <property type="term" value="F:RNA binding"/>
    <property type="evidence" value="ECO:0007669"/>
    <property type="project" value="InterPro"/>
</dbReference>
<dbReference type="EMBL" id="CP003681">
    <property type="protein sequence ID" value="AFP65438.1"/>
    <property type="molecule type" value="Genomic_DNA"/>
</dbReference>
<dbReference type="InterPro" id="IPR005824">
    <property type="entry name" value="KOW"/>
</dbReference>
<gene>
    <name evidence="6" type="primary">rpl26</name>
    <name evidence="6" type="ORF">CMESO_266</name>
</gene>
<keyword evidence="6" id="KW-0542">Nucleomorph</keyword>
<proteinExistence type="inferred from homology"/>
<evidence type="ECO:0000256" key="4">
    <source>
        <dbReference type="SAM" id="MobiDB-lite"/>
    </source>
</evidence>
<evidence type="ECO:0000256" key="1">
    <source>
        <dbReference type="ARBA" id="ARBA00010618"/>
    </source>
</evidence>
<dbReference type="Proteomes" id="UP000243348">
    <property type="component" value="Nucleomorph 2"/>
</dbReference>
<evidence type="ECO:0000256" key="2">
    <source>
        <dbReference type="ARBA" id="ARBA00022980"/>
    </source>
</evidence>
<dbReference type="GO" id="GO:0003735">
    <property type="term" value="F:structural constituent of ribosome"/>
    <property type="evidence" value="ECO:0007669"/>
    <property type="project" value="InterPro"/>
</dbReference>
<dbReference type="InterPro" id="IPR008991">
    <property type="entry name" value="Translation_prot_SH3-like_sf"/>
</dbReference>
<evidence type="ECO:0000259" key="5">
    <source>
        <dbReference type="SMART" id="SM00739"/>
    </source>
</evidence>
<name>J7G817_9CRYP</name>
<feature type="domain" description="KOW" evidence="5">
    <location>
        <begin position="48"/>
        <end position="75"/>
    </location>
</feature>
<evidence type="ECO:0000313" key="7">
    <source>
        <dbReference type="Proteomes" id="UP000243348"/>
    </source>
</evidence>
<dbReference type="InterPro" id="IPR014722">
    <property type="entry name" value="Rib_uL2_dom2"/>
</dbReference>
<sequence length="124" mass="14466">MKFSHQITRSKRKNRKKFSKSSSCERRRKMVSPLSKDLKIKYNVSSVPIRKEDEVQIIRGSFKGKRGKIVQCHRKNFHIFIDKIINAKTSKNSSYVPISPSNVIVTGINLNHDRKIFFSKKMSL</sequence>
<dbReference type="AlphaFoldDB" id="J7G817"/>
<dbReference type="SMART" id="SM00739">
    <property type="entry name" value="KOW"/>
    <property type="match status" value="1"/>
</dbReference>
<reference evidence="6 7" key="1">
    <citation type="journal article" date="2012" name="Genome Biol. Evol.">
        <title>Nucleomorph genome sequence of the cryptophyte alga Chroomonas mesostigmatica CCMP1168 reveals lineage-specific gene loss and genome complexity.</title>
        <authorList>
            <person name="Moore C.E."/>
            <person name="Curtis B."/>
            <person name="Mills T."/>
            <person name="Tanifuji G."/>
            <person name="Archibald J.M."/>
        </authorList>
    </citation>
    <scope>NUCLEOTIDE SEQUENCE [LARGE SCALE GENOMIC DNA]</scope>
    <source>
        <strain evidence="6 7">CCMP1168</strain>
    </source>
</reference>
<dbReference type="GO" id="GO:0015934">
    <property type="term" value="C:large ribosomal subunit"/>
    <property type="evidence" value="ECO:0007669"/>
    <property type="project" value="InterPro"/>
</dbReference>
<dbReference type="FunFam" id="2.30.30.30:FF:000009">
    <property type="entry name" value="60S ribosomal protein L26"/>
    <property type="match status" value="1"/>
</dbReference>
<keyword evidence="2 6" id="KW-0689">Ribosomal protein</keyword>
<evidence type="ECO:0000313" key="6">
    <source>
        <dbReference type="EMBL" id="AFP65438.1"/>
    </source>
</evidence>
<organism evidence="6 7">
    <name type="scientific">Chroomonas mesostigmatica CCMP1168</name>
    <dbReference type="NCBI Taxonomy" id="1195612"/>
    <lineage>
        <taxon>Eukaryota</taxon>
        <taxon>Cryptophyceae</taxon>
        <taxon>Pyrenomonadales</taxon>
        <taxon>Chroomonadaceae</taxon>
        <taxon>Chroomonas</taxon>
    </lineage>
</organism>
<protein>
    <submittedName>
        <fullName evidence="6">60S ribosomal protein L26</fullName>
    </submittedName>
</protein>
<dbReference type="InterPro" id="IPR041988">
    <property type="entry name" value="Ribosomal_uL24_KOW"/>
</dbReference>
<evidence type="ECO:0000256" key="3">
    <source>
        <dbReference type="ARBA" id="ARBA00023274"/>
    </source>
</evidence>
<accession>J7G817</accession>
<dbReference type="GO" id="GO:0006412">
    <property type="term" value="P:translation"/>
    <property type="evidence" value="ECO:0007669"/>
    <property type="project" value="InterPro"/>
</dbReference>
<dbReference type="SUPFAM" id="SSF50104">
    <property type="entry name" value="Translation proteins SH3-like domain"/>
    <property type="match status" value="1"/>
</dbReference>
<dbReference type="CDD" id="cd06089">
    <property type="entry name" value="KOW_RPL26"/>
    <property type="match status" value="1"/>
</dbReference>
<comment type="similarity">
    <text evidence="1">Belongs to the universal ribosomal protein uL24 family.</text>
</comment>
<dbReference type="PANTHER" id="PTHR11143">
    <property type="entry name" value="60S RIBOSOMAL PROTEIN L26 FAMILY MEMBER"/>
    <property type="match status" value="1"/>
</dbReference>
<dbReference type="NCBIfam" id="TIGR01080">
    <property type="entry name" value="rplX_A_E"/>
    <property type="match status" value="1"/>
</dbReference>